<dbReference type="InterPro" id="IPR034660">
    <property type="entry name" value="DinB/YfiT-like"/>
</dbReference>
<name>A0ABS1KZC0_9BACT</name>
<sequence>MNKKVCLIFMVFQLAFSAQAQETKLWTEADRKYLLDNLIRSRDELVKETKGLSKAQWEFKESPDRWSINQIVEHIAIWELLLDHDISKQLGKGPQWEYVKTAKADSVVLGFIMEEEKHVSTDYTKPFTYTLPMGLNDLKNNVAWFLKMRNESVAYVTGTQDDLRVYFQIGGGSNMHQRYITVFGHTDRHLRQIRKVKQHPGYPKS</sequence>
<dbReference type="Pfam" id="PF12867">
    <property type="entry name" value="DinB_2"/>
    <property type="match status" value="1"/>
</dbReference>
<organism evidence="3 4">
    <name type="scientific">Chryseolinea lacunae</name>
    <dbReference type="NCBI Taxonomy" id="2801331"/>
    <lineage>
        <taxon>Bacteria</taxon>
        <taxon>Pseudomonadati</taxon>
        <taxon>Bacteroidota</taxon>
        <taxon>Cytophagia</taxon>
        <taxon>Cytophagales</taxon>
        <taxon>Fulvivirgaceae</taxon>
        <taxon>Chryseolinea</taxon>
    </lineage>
</organism>
<feature type="chain" id="PRO_5045087978" evidence="1">
    <location>
        <begin position="21"/>
        <end position="205"/>
    </location>
</feature>
<dbReference type="EMBL" id="JAERRB010000012">
    <property type="protein sequence ID" value="MBL0744795.1"/>
    <property type="molecule type" value="Genomic_DNA"/>
</dbReference>
<dbReference type="Gene3D" id="1.20.120.450">
    <property type="entry name" value="dinb family like domain"/>
    <property type="match status" value="1"/>
</dbReference>
<proteinExistence type="predicted"/>
<evidence type="ECO:0000313" key="3">
    <source>
        <dbReference type="EMBL" id="MBL0744795.1"/>
    </source>
</evidence>
<dbReference type="RefSeq" id="WP_202014685.1">
    <property type="nucleotide sequence ID" value="NZ_JAERRB010000012.1"/>
</dbReference>
<evidence type="ECO:0000259" key="2">
    <source>
        <dbReference type="Pfam" id="PF12867"/>
    </source>
</evidence>
<feature type="domain" description="DinB-like" evidence="2">
    <location>
        <begin position="38"/>
        <end position="193"/>
    </location>
</feature>
<dbReference type="SUPFAM" id="SSF109854">
    <property type="entry name" value="DinB/YfiT-like putative metalloenzymes"/>
    <property type="match status" value="1"/>
</dbReference>
<feature type="signal peptide" evidence="1">
    <location>
        <begin position="1"/>
        <end position="20"/>
    </location>
</feature>
<accession>A0ABS1KZC0</accession>
<protein>
    <submittedName>
        <fullName evidence="3">DinB family protein</fullName>
    </submittedName>
</protein>
<dbReference type="InterPro" id="IPR024775">
    <property type="entry name" value="DinB-like"/>
</dbReference>
<gene>
    <name evidence="3" type="ORF">JI741_26410</name>
</gene>
<evidence type="ECO:0000313" key="4">
    <source>
        <dbReference type="Proteomes" id="UP000613030"/>
    </source>
</evidence>
<evidence type="ECO:0000256" key="1">
    <source>
        <dbReference type="SAM" id="SignalP"/>
    </source>
</evidence>
<dbReference type="Proteomes" id="UP000613030">
    <property type="component" value="Unassembled WGS sequence"/>
</dbReference>
<keyword evidence="4" id="KW-1185">Reference proteome</keyword>
<comment type="caution">
    <text evidence="3">The sequence shown here is derived from an EMBL/GenBank/DDBJ whole genome shotgun (WGS) entry which is preliminary data.</text>
</comment>
<keyword evidence="1" id="KW-0732">Signal</keyword>
<reference evidence="3 4" key="1">
    <citation type="submission" date="2021-01" db="EMBL/GenBank/DDBJ databases">
        <title>Chryseolinea sp. Jin1 Genome sequencing and assembly.</title>
        <authorList>
            <person name="Kim I."/>
        </authorList>
    </citation>
    <scope>NUCLEOTIDE SEQUENCE [LARGE SCALE GENOMIC DNA]</scope>
    <source>
        <strain evidence="3 4">Jin1</strain>
    </source>
</reference>